<proteinExistence type="predicted"/>
<keyword evidence="2" id="KW-1185">Reference proteome</keyword>
<sequence length="94" mass="11330">MLRYADTDKPVLHMIYDMWDSMIENVKKAIYQHEGKEEYEESTFYSMHAILVDWWNKNSTPFHCLAHSLNSRYNSEKWLNEAPNRVPPHEDLEI</sequence>
<reference evidence="1 2" key="1">
    <citation type="journal article" date="2024" name="Plant J.">
        <title>Genome sequences and population genomics reveal climatic adaptation and genomic divergence between two closely related sweetgum species.</title>
        <authorList>
            <person name="Xu W.Q."/>
            <person name="Ren C.Q."/>
            <person name="Zhang X.Y."/>
            <person name="Comes H.P."/>
            <person name="Liu X.H."/>
            <person name="Li Y.G."/>
            <person name="Kettle C.J."/>
            <person name="Jalonen R."/>
            <person name="Gaisberger H."/>
            <person name="Ma Y.Z."/>
            <person name="Qiu Y.X."/>
        </authorList>
    </citation>
    <scope>NUCLEOTIDE SEQUENCE [LARGE SCALE GENOMIC DNA]</scope>
    <source>
        <strain evidence="1">Hangzhou</strain>
    </source>
</reference>
<comment type="caution">
    <text evidence="1">The sequence shown here is derived from an EMBL/GenBank/DDBJ whole genome shotgun (WGS) entry which is preliminary data.</text>
</comment>
<accession>A0AAP0R8W1</accession>
<protein>
    <submittedName>
        <fullName evidence="1">Uncharacterized protein</fullName>
    </submittedName>
</protein>
<dbReference type="Proteomes" id="UP001415857">
    <property type="component" value="Unassembled WGS sequence"/>
</dbReference>
<gene>
    <name evidence="1" type="ORF">L1049_026167</name>
</gene>
<dbReference type="EMBL" id="JBBPBK010000014">
    <property type="protein sequence ID" value="KAK9270586.1"/>
    <property type="molecule type" value="Genomic_DNA"/>
</dbReference>
<organism evidence="1 2">
    <name type="scientific">Liquidambar formosana</name>
    <name type="common">Formosan gum</name>
    <dbReference type="NCBI Taxonomy" id="63359"/>
    <lineage>
        <taxon>Eukaryota</taxon>
        <taxon>Viridiplantae</taxon>
        <taxon>Streptophyta</taxon>
        <taxon>Embryophyta</taxon>
        <taxon>Tracheophyta</taxon>
        <taxon>Spermatophyta</taxon>
        <taxon>Magnoliopsida</taxon>
        <taxon>eudicotyledons</taxon>
        <taxon>Gunneridae</taxon>
        <taxon>Pentapetalae</taxon>
        <taxon>Saxifragales</taxon>
        <taxon>Altingiaceae</taxon>
        <taxon>Liquidambar</taxon>
    </lineage>
</organism>
<dbReference type="AlphaFoldDB" id="A0AAP0R8W1"/>
<evidence type="ECO:0000313" key="1">
    <source>
        <dbReference type="EMBL" id="KAK9270586.1"/>
    </source>
</evidence>
<evidence type="ECO:0000313" key="2">
    <source>
        <dbReference type="Proteomes" id="UP001415857"/>
    </source>
</evidence>
<name>A0AAP0R8W1_LIQFO</name>